<dbReference type="EMBL" id="FUKP01000066">
    <property type="protein sequence ID" value="SJN34210.1"/>
    <property type="molecule type" value="Genomic_DNA"/>
</dbReference>
<dbReference type="AlphaFoldDB" id="A0A1R4JQ73"/>
<sequence>MNHTAQDTENARAVAAASEAAAEAVQLAAVKALGARRAASWSARLQDDTGATTAEYAILTLAAVGFAGVLALVLSSGDVQGMLADLVGEALNRG</sequence>
<dbReference type="InterPro" id="IPR025338">
    <property type="entry name" value="DUF4244"/>
</dbReference>
<keyword evidence="1" id="KW-0472">Membrane</keyword>
<protein>
    <recommendedName>
        <fullName evidence="4">DUF4244 domain-containing protein</fullName>
    </recommendedName>
</protein>
<dbReference type="Pfam" id="PF14029">
    <property type="entry name" value="DUF4244"/>
    <property type="match status" value="1"/>
</dbReference>
<name>A0A1R4JQ73_9MICC</name>
<dbReference type="Proteomes" id="UP000196230">
    <property type="component" value="Unassembled WGS sequence"/>
</dbReference>
<keyword evidence="1" id="KW-1133">Transmembrane helix</keyword>
<organism evidence="2 3">
    <name type="scientific">Micrococcus lylae</name>
    <dbReference type="NCBI Taxonomy" id="1273"/>
    <lineage>
        <taxon>Bacteria</taxon>
        <taxon>Bacillati</taxon>
        <taxon>Actinomycetota</taxon>
        <taxon>Actinomycetes</taxon>
        <taxon>Micrococcales</taxon>
        <taxon>Micrococcaceae</taxon>
        <taxon>Micrococcus</taxon>
    </lineage>
</organism>
<proteinExistence type="predicted"/>
<accession>A0A1R4JQ73</accession>
<keyword evidence="1" id="KW-0812">Transmembrane</keyword>
<gene>
    <name evidence="2" type="ORF">FM125_09960</name>
</gene>
<evidence type="ECO:0008006" key="4">
    <source>
        <dbReference type="Google" id="ProtNLM"/>
    </source>
</evidence>
<evidence type="ECO:0000313" key="2">
    <source>
        <dbReference type="EMBL" id="SJN34210.1"/>
    </source>
</evidence>
<feature type="transmembrane region" description="Helical" evidence="1">
    <location>
        <begin position="56"/>
        <end position="74"/>
    </location>
</feature>
<evidence type="ECO:0000256" key="1">
    <source>
        <dbReference type="SAM" id="Phobius"/>
    </source>
</evidence>
<evidence type="ECO:0000313" key="3">
    <source>
        <dbReference type="Proteomes" id="UP000196230"/>
    </source>
</evidence>
<reference evidence="2 3" key="1">
    <citation type="submission" date="2017-02" db="EMBL/GenBank/DDBJ databases">
        <authorList>
            <person name="Peterson S.W."/>
        </authorList>
    </citation>
    <scope>NUCLEOTIDE SEQUENCE [LARGE SCALE GENOMIC DNA]</scope>
    <source>
        <strain evidence="2 3">2B3F</strain>
    </source>
</reference>
<dbReference type="RefSeq" id="WP_087134508.1">
    <property type="nucleotide sequence ID" value="NZ_FUKP01000066.1"/>
</dbReference>